<dbReference type="InterPro" id="IPR025164">
    <property type="entry name" value="Toastrack_DUF4097"/>
</dbReference>
<proteinExistence type="predicted"/>
<dbReference type="Pfam" id="PF13349">
    <property type="entry name" value="DUF4097"/>
    <property type="match status" value="1"/>
</dbReference>
<gene>
    <name evidence="3" type="ORF">ENV60_07710</name>
</gene>
<organism evidence="3">
    <name type="scientific">candidate division WOR-3 bacterium</name>
    <dbReference type="NCBI Taxonomy" id="2052148"/>
    <lineage>
        <taxon>Bacteria</taxon>
        <taxon>Bacteria division WOR-3</taxon>
    </lineage>
</organism>
<protein>
    <recommendedName>
        <fullName evidence="4">Adhesin domain-containing protein</fullName>
    </recommendedName>
</protein>
<sequence>MNERLRILKLLEEGKINAEEAARLLEALGSYESKERRSRRWGFMDIFSFLSDIPFIDGFRGANLEETLIASKKDRIELQSTGGNVKVFGEEIDSIKIEKNGFTKIREEGETLRIKSFGGSIKILTPPKTDLELKNIGGNVDIENLTGKIIMKVVGGNIKGKGLSGSFSAFDAGGDIELDYKTVDKIDIKTAGDVILYLDENVAVEMELKAGGEIGCEFQLSKETRKDHYLRGILNEPKGRVRIESGGDITIKRRNGL</sequence>
<feature type="domain" description="DUF4097" evidence="1">
    <location>
        <begin position="71"/>
        <end position="251"/>
    </location>
</feature>
<evidence type="ECO:0000313" key="3">
    <source>
        <dbReference type="EMBL" id="HGV98165.1"/>
    </source>
</evidence>
<comment type="caution">
    <text evidence="3">The sequence shown here is derived from an EMBL/GenBank/DDBJ whole genome shotgun (WGS) entry which is preliminary data.</text>
</comment>
<evidence type="ECO:0000259" key="2">
    <source>
        <dbReference type="Pfam" id="PF22746"/>
    </source>
</evidence>
<feature type="domain" description="YvlB/LiaX N-terminal" evidence="2">
    <location>
        <begin position="2"/>
        <end position="29"/>
    </location>
</feature>
<reference evidence="3" key="1">
    <citation type="journal article" date="2020" name="mSystems">
        <title>Genome- and Community-Level Interaction Insights into Carbon Utilization and Element Cycling Functions of Hydrothermarchaeota in Hydrothermal Sediment.</title>
        <authorList>
            <person name="Zhou Z."/>
            <person name="Liu Y."/>
            <person name="Xu W."/>
            <person name="Pan J."/>
            <person name="Luo Z.H."/>
            <person name="Li M."/>
        </authorList>
    </citation>
    <scope>NUCLEOTIDE SEQUENCE [LARGE SCALE GENOMIC DNA]</scope>
    <source>
        <strain evidence="3">SpSt-774</strain>
    </source>
</reference>
<evidence type="ECO:0008006" key="4">
    <source>
        <dbReference type="Google" id="ProtNLM"/>
    </source>
</evidence>
<evidence type="ECO:0000259" key="1">
    <source>
        <dbReference type="Pfam" id="PF13349"/>
    </source>
</evidence>
<dbReference type="InterPro" id="IPR053959">
    <property type="entry name" value="YvlB/LiaX_N"/>
</dbReference>
<name>A0A7C4THH6_UNCW3</name>
<dbReference type="Pfam" id="PF22746">
    <property type="entry name" value="SHOCT-like_DUF2089-C"/>
    <property type="match status" value="1"/>
</dbReference>
<dbReference type="EMBL" id="DTGZ01000143">
    <property type="protein sequence ID" value="HGV98165.1"/>
    <property type="molecule type" value="Genomic_DNA"/>
</dbReference>
<accession>A0A7C4THH6</accession>
<dbReference type="AlphaFoldDB" id="A0A7C4THH6"/>